<protein>
    <recommendedName>
        <fullName evidence="1">Metallo-beta-lactamase domain-containing protein</fullName>
    </recommendedName>
</protein>
<name>A0A0Q3KJ77_9HYPH</name>
<feature type="domain" description="Metallo-beta-lactamase" evidence="1">
    <location>
        <begin position="13"/>
        <end position="198"/>
    </location>
</feature>
<dbReference type="EMBL" id="LMAR01000046">
    <property type="protein sequence ID" value="KQK29635.1"/>
    <property type="molecule type" value="Genomic_DNA"/>
</dbReference>
<reference evidence="3 5" key="2">
    <citation type="submission" date="2017-02" db="EMBL/GenBank/DDBJ databases">
        <authorList>
            <person name="Peterson S.W."/>
        </authorList>
    </citation>
    <scope>NUCLEOTIDE SEQUENCE [LARGE SCALE GENOMIC DNA]</scope>
    <source>
        <strain evidence="3 5">DSM 9653</strain>
    </source>
</reference>
<evidence type="ECO:0000313" key="5">
    <source>
        <dbReference type="Proteomes" id="UP000190130"/>
    </source>
</evidence>
<evidence type="ECO:0000313" key="2">
    <source>
        <dbReference type="EMBL" id="KQK29635.1"/>
    </source>
</evidence>
<dbReference type="SUPFAM" id="SSF56281">
    <property type="entry name" value="Metallo-hydrolase/oxidoreductase"/>
    <property type="match status" value="1"/>
</dbReference>
<dbReference type="EMBL" id="FUYX01000002">
    <property type="protein sequence ID" value="SKB45834.1"/>
    <property type="molecule type" value="Genomic_DNA"/>
</dbReference>
<dbReference type="AlphaFoldDB" id="A0A0Q3KJ77"/>
<evidence type="ECO:0000259" key="1">
    <source>
        <dbReference type="SMART" id="SM00849"/>
    </source>
</evidence>
<evidence type="ECO:0000313" key="3">
    <source>
        <dbReference type="EMBL" id="SKB45834.1"/>
    </source>
</evidence>
<organism evidence="2 4">
    <name type="scientific">Bosea thiooxidans</name>
    <dbReference type="NCBI Taxonomy" id="53254"/>
    <lineage>
        <taxon>Bacteria</taxon>
        <taxon>Pseudomonadati</taxon>
        <taxon>Pseudomonadota</taxon>
        <taxon>Alphaproteobacteria</taxon>
        <taxon>Hyphomicrobiales</taxon>
        <taxon>Boseaceae</taxon>
        <taxon>Bosea</taxon>
    </lineage>
</organism>
<dbReference type="GO" id="GO:0004521">
    <property type="term" value="F:RNA endonuclease activity"/>
    <property type="evidence" value="ECO:0007669"/>
    <property type="project" value="TreeGrafter"/>
</dbReference>
<proteinExistence type="predicted"/>
<reference evidence="2 4" key="1">
    <citation type="submission" date="2015-10" db="EMBL/GenBank/DDBJ databases">
        <title>Draft genome of Bosea thiooxidans.</title>
        <authorList>
            <person name="Wang X."/>
        </authorList>
    </citation>
    <scope>NUCLEOTIDE SEQUENCE [LARGE SCALE GENOMIC DNA]</scope>
    <source>
        <strain evidence="2 4">CGMCC 9174</strain>
    </source>
</reference>
<keyword evidence="4" id="KW-1185">Reference proteome</keyword>
<dbReference type="Proteomes" id="UP000190130">
    <property type="component" value="Unassembled WGS sequence"/>
</dbReference>
<dbReference type="InterPro" id="IPR050698">
    <property type="entry name" value="MBL"/>
</dbReference>
<dbReference type="RefSeq" id="WP_055729079.1">
    <property type="nucleotide sequence ID" value="NZ_FUYX01000002.1"/>
</dbReference>
<dbReference type="STRING" id="53254.SAMN05660750_00789"/>
<dbReference type="Gene3D" id="3.60.15.10">
    <property type="entry name" value="Ribonuclease Z/Hydroxyacylglutathione hydrolase-like"/>
    <property type="match status" value="1"/>
</dbReference>
<dbReference type="InterPro" id="IPR036866">
    <property type="entry name" value="RibonucZ/Hydroxyglut_hydro"/>
</dbReference>
<dbReference type="PANTHER" id="PTHR11203">
    <property type="entry name" value="CLEAVAGE AND POLYADENYLATION SPECIFICITY FACTOR FAMILY MEMBER"/>
    <property type="match status" value="1"/>
</dbReference>
<gene>
    <name evidence="2" type="ORF">ARD30_16850</name>
    <name evidence="3" type="ORF">SAMN05660750_00789</name>
</gene>
<evidence type="ECO:0000313" key="4">
    <source>
        <dbReference type="Proteomes" id="UP000051562"/>
    </source>
</evidence>
<dbReference type="SMART" id="SM00849">
    <property type="entry name" value="Lactamase_B"/>
    <property type="match status" value="1"/>
</dbReference>
<dbReference type="PANTHER" id="PTHR11203:SF37">
    <property type="entry name" value="INTEGRATOR COMPLEX SUBUNIT 11"/>
    <property type="match status" value="1"/>
</dbReference>
<sequence length="382" mass="39255">MKLKIHGGVGEKGRTCIGIEAGGTRLLLDVGVDTSAQGGPGYYPVITPDELERLDAIIVTHAHEDHVAALGWCCANGFSGRVLMTAETAAETDATLSAYATKREQTLARRIRPEIIGPGQAFALGPIGIRTGRSGHVVGGVWCHLQADGRSLGYCGDVVPASPVFAMDPLPPCDLLLVDASYGADRVPAAERGGAITHWLAAHPQGAVLPTPLSGRSIELIGLIGTPLAIHPAMRPGLAQQVAAASWLRPGIADLLSARLAEAMLWQEGEPLPPAALLCDDGMGLAGPSRAALAQAARDGHPILLTGHVPTGSPAAVQLAAGKADWLRFPTHPTLPENAAIAAASGAGRILAHSCDAETARSLAADIPGLAADLRPGDVIEV</sequence>
<accession>A0A0Q3KJ77</accession>
<dbReference type="InterPro" id="IPR001279">
    <property type="entry name" value="Metallo-B-lactamas"/>
</dbReference>
<dbReference type="Pfam" id="PF12706">
    <property type="entry name" value="Lactamase_B_2"/>
    <property type="match status" value="1"/>
</dbReference>
<dbReference type="Proteomes" id="UP000051562">
    <property type="component" value="Unassembled WGS sequence"/>
</dbReference>